<gene>
    <name evidence="1" type="ORF">V1525DRAFT_415670</name>
</gene>
<keyword evidence="2" id="KW-1185">Reference proteome</keyword>
<accession>A0ACC3SSH1</accession>
<evidence type="ECO:0000313" key="2">
    <source>
        <dbReference type="Proteomes" id="UP001433508"/>
    </source>
</evidence>
<name>A0ACC3SSH1_LIPKO</name>
<comment type="caution">
    <text evidence="1">The sequence shown here is derived from an EMBL/GenBank/DDBJ whole genome shotgun (WGS) entry which is preliminary data.</text>
</comment>
<sequence>MAPIDPELEAVDLTTCDVSDDLQVVDINHPVPMHPTIAIDSENNAATKKKFKFSDKYPERDEVFLLELMCMEDKPYLSSHGDKLARWQDLANRCMDTFQTRCTDIPDGAVLTGRHARERFETLMKKQAEHIAWLDKASGVEVETTPLMCLREDVYEEYMSSKSAEGKKKADKEVAKVHADNLGKTIRDVAMRRLSEKHYDSLASSPTPANPESSASSTTSTPAVTSSAQTRKRRKIRYSSDEGGESEAFLEQGRQISDKIGEVMDVLTELRAQGRQLLDAALETGRGN</sequence>
<proteinExistence type="predicted"/>
<organism evidence="1 2">
    <name type="scientific">Lipomyces kononenkoae</name>
    <name type="common">Yeast</name>
    <dbReference type="NCBI Taxonomy" id="34357"/>
    <lineage>
        <taxon>Eukaryota</taxon>
        <taxon>Fungi</taxon>
        <taxon>Dikarya</taxon>
        <taxon>Ascomycota</taxon>
        <taxon>Saccharomycotina</taxon>
        <taxon>Lipomycetes</taxon>
        <taxon>Lipomycetales</taxon>
        <taxon>Lipomycetaceae</taxon>
        <taxon>Lipomyces</taxon>
    </lineage>
</organism>
<dbReference type="Proteomes" id="UP001433508">
    <property type="component" value="Unassembled WGS sequence"/>
</dbReference>
<reference evidence="2" key="1">
    <citation type="journal article" date="2024" name="Front. Bioeng. Biotechnol.">
        <title>Genome-scale model development and genomic sequencing of the oleaginous clade Lipomyces.</title>
        <authorList>
            <person name="Czajka J.J."/>
            <person name="Han Y."/>
            <person name="Kim J."/>
            <person name="Mondo S.J."/>
            <person name="Hofstad B.A."/>
            <person name="Robles A."/>
            <person name="Haridas S."/>
            <person name="Riley R."/>
            <person name="LaButti K."/>
            <person name="Pangilinan J."/>
            <person name="Andreopoulos W."/>
            <person name="Lipzen A."/>
            <person name="Yan J."/>
            <person name="Wang M."/>
            <person name="Ng V."/>
            <person name="Grigoriev I.V."/>
            <person name="Spatafora J.W."/>
            <person name="Magnuson J.K."/>
            <person name="Baker S.E."/>
            <person name="Pomraning K.R."/>
        </authorList>
    </citation>
    <scope>NUCLEOTIDE SEQUENCE [LARGE SCALE GENOMIC DNA]</scope>
    <source>
        <strain evidence="2">CBS 7786</strain>
    </source>
</reference>
<protein>
    <submittedName>
        <fullName evidence="1">Uncharacterized protein</fullName>
    </submittedName>
</protein>
<dbReference type="EMBL" id="MU971669">
    <property type="protein sequence ID" value="KAK9233707.1"/>
    <property type="molecule type" value="Genomic_DNA"/>
</dbReference>
<evidence type="ECO:0000313" key="1">
    <source>
        <dbReference type="EMBL" id="KAK9233707.1"/>
    </source>
</evidence>